<dbReference type="EMBL" id="PFFQ01000041">
    <property type="protein sequence ID" value="PIW15987.1"/>
    <property type="molecule type" value="Genomic_DNA"/>
</dbReference>
<evidence type="ECO:0000313" key="2">
    <source>
        <dbReference type="EMBL" id="PIW15987.1"/>
    </source>
</evidence>
<comment type="caution">
    <text evidence="2">The sequence shown here is derived from an EMBL/GenBank/DDBJ whole genome shotgun (WGS) entry which is preliminary data.</text>
</comment>
<evidence type="ECO:0000313" key="3">
    <source>
        <dbReference type="Proteomes" id="UP000231019"/>
    </source>
</evidence>
<evidence type="ECO:0000256" key="1">
    <source>
        <dbReference type="SAM" id="MobiDB-lite"/>
    </source>
</evidence>
<gene>
    <name evidence="2" type="ORF">COW36_14830</name>
</gene>
<dbReference type="AlphaFoldDB" id="A0A2M7G2E6"/>
<feature type="compositionally biased region" description="Polar residues" evidence="1">
    <location>
        <begin position="371"/>
        <end position="387"/>
    </location>
</feature>
<dbReference type="Proteomes" id="UP000231019">
    <property type="component" value="Unassembled WGS sequence"/>
</dbReference>
<reference evidence="2 3" key="1">
    <citation type="submission" date="2017-09" db="EMBL/GenBank/DDBJ databases">
        <title>Depth-based differentiation of microbial function through sediment-hosted aquifers and enrichment of novel symbionts in the deep terrestrial subsurface.</title>
        <authorList>
            <person name="Probst A.J."/>
            <person name="Ladd B."/>
            <person name="Jarett J.K."/>
            <person name="Geller-Mcgrath D.E."/>
            <person name="Sieber C.M."/>
            <person name="Emerson J.B."/>
            <person name="Anantharaman K."/>
            <person name="Thomas B.C."/>
            <person name="Malmstrom R."/>
            <person name="Stieglmeier M."/>
            <person name="Klingl A."/>
            <person name="Woyke T."/>
            <person name="Ryan C.M."/>
            <person name="Banfield J.F."/>
        </authorList>
    </citation>
    <scope>NUCLEOTIDE SEQUENCE [LARGE SCALE GENOMIC DNA]</scope>
    <source>
        <strain evidence="2">CG17_big_fil_post_rev_8_21_14_2_50_48_46</strain>
    </source>
</reference>
<protein>
    <submittedName>
        <fullName evidence="2">Uncharacterized protein</fullName>
    </submittedName>
</protein>
<accession>A0A2M7G2E6</accession>
<name>A0A2M7G2E6_9BACT</name>
<feature type="region of interest" description="Disordered" evidence="1">
    <location>
        <begin position="363"/>
        <end position="387"/>
    </location>
</feature>
<sequence length="402" mass="45427">MGIFRCCNQPSRALKGQRRALLLGLILGLCWAHPVQAELEPISPELETLRTEPWKPWTLGVEFQSGYPLNFSFGLVGILLENWQWGFGLTVAELFGAQFYFSHRYYLPPFLLSERFAYSRLYFELQHTLFDFGNRGILFSQVGLDTRLGGNSILLSAGVVQDNFTHPGEWTWTPRIQMGIGFHQLQPLSERYEQLASEKTKLSRNLQLSVVLDPFQEYDQPNIPQNWMLGWMEPQWGVGAFLRTNSNVTYGAGLAGRYYLYPRQLGFNLYTETSGYTGVARIGETSSAPPFSPYVSLRSGLGLEWQIMSEFSLDFGLGLGVSISQEKQGNVSYLSCFSDQHLCLFTWPSLSIHFNLPTSNLAAPVKPAPNPDTQQQAPTQFESQSPPVSLFKIGFEQGHQYD</sequence>
<proteinExistence type="predicted"/>
<organism evidence="2 3">
    <name type="scientific">bacterium (Candidatus Blackallbacteria) CG17_big_fil_post_rev_8_21_14_2_50_48_46</name>
    <dbReference type="NCBI Taxonomy" id="2014261"/>
    <lineage>
        <taxon>Bacteria</taxon>
        <taxon>Candidatus Blackallbacteria</taxon>
    </lineage>
</organism>